<dbReference type="GO" id="GO:0003993">
    <property type="term" value="F:acid phosphatase activity"/>
    <property type="evidence" value="ECO:0007669"/>
    <property type="project" value="TreeGrafter"/>
</dbReference>
<organism evidence="3 4">
    <name type="scientific">Fusarium fujikuroi</name>
    <name type="common">Bakanae and foot rot disease fungus</name>
    <name type="synonym">Gibberella fujikuroi</name>
    <dbReference type="NCBI Taxonomy" id="5127"/>
    <lineage>
        <taxon>Eukaryota</taxon>
        <taxon>Fungi</taxon>
        <taxon>Dikarya</taxon>
        <taxon>Ascomycota</taxon>
        <taxon>Pezizomycotina</taxon>
        <taxon>Sordariomycetes</taxon>
        <taxon>Hypocreomycetidae</taxon>
        <taxon>Hypocreales</taxon>
        <taxon>Nectriaceae</taxon>
        <taxon>Fusarium</taxon>
        <taxon>Fusarium fujikuroi species complex</taxon>
    </lineage>
</organism>
<dbReference type="Proteomes" id="UP000760494">
    <property type="component" value="Unassembled WGS sequence"/>
</dbReference>
<sequence length="827" mass="93208">MPAQDTSDLIRQQVASWLNATSYAASLLEPLAGGQANFTYRAHLINPLDDGTTEVVVKHGEPYMARHPANAITVNRCDVEGEILSELSTNPIDVMQSGNTAYAVRTATAYVYDTETKTLVLEYLPNVVDLKTYSLSHFPSPTLEYLRKPTRELGKVLAIYMVKFHDMTREIVRKSFEQKRTQKLSGFNRVIDSSNDMQILKHSINFDWMIDRVEQFPGILSEAKDTFHLVKNMALKELSDPSADLTLIHGDYYPQNILLENAHLESATTRTLYVIDWENSQVGVPSLDHGGMLGEMYVLWKYKHINAGLWMLQGYTEGLGPRTEDAAWRVALQVGVHLLSFGTLASGWGTTEEVEDMARLARDVIVKAWTRDKTWFDKSDFACLFAGLLPFTSAASLNSEYTFNPLHHLAGIAPYFEPQDPPASPDAPQGCTPERAAYLVRHAAIYANDFDFEEYIEPFIEKVQNKTKIDWSKIPYLNFLDDWEPPISDAEVSLLTNVGRLEATRLGVDLEFRYPEFKQPKKVWTSSAERTVKSAQSFVRGLESDDKSIKVESIYESEESGADSLTPYKACPAYDGSTGSDEAEVYQKKYAKPIVDRFNALASDFNFTVNDIFGMQQLCGYETVTRGKSPFCNLELFTPDDWLGWEYSEDVRYHYNAGYGNQISGYVGMPWLNTTAGLLLGDDSGEELYVSFTHRELPPMVLVAMGLFNNSEPAGTESQINDTMPLSKINYRRAWKSSHVLPFLSNIAIERLNCTNTYGYEDGEYYRVLVNSAPQALPSCEDGPGTSCTRKSFEEYVQDRVEKFTGFSEKCGVEYDNSTDILSIYNN</sequence>
<dbReference type="PANTHER" id="PTHR20963">
    <property type="entry name" value="MULTIPLE INOSITOL POLYPHOSPHATE PHOSPHATASE-RELATED"/>
    <property type="match status" value="1"/>
</dbReference>
<feature type="domain" description="Aminoglycoside phosphotransferase" evidence="2">
    <location>
        <begin position="236"/>
        <end position="293"/>
    </location>
</feature>
<dbReference type="Pfam" id="PF01636">
    <property type="entry name" value="APH"/>
    <property type="match status" value="1"/>
</dbReference>
<evidence type="ECO:0000256" key="1">
    <source>
        <dbReference type="ARBA" id="ARBA00022801"/>
    </source>
</evidence>
<evidence type="ECO:0000259" key="2">
    <source>
        <dbReference type="Pfam" id="PF01636"/>
    </source>
</evidence>
<dbReference type="CDD" id="cd07061">
    <property type="entry name" value="HP_HAP_like"/>
    <property type="match status" value="1"/>
</dbReference>
<reference evidence="3" key="1">
    <citation type="submission" date="2019-05" db="EMBL/GenBank/DDBJ databases">
        <authorList>
            <person name="Piombo E."/>
        </authorList>
    </citation>
    <scope>NUCLEOTIDE SEQUENCE</scope>
    <source>
        <strain evidence="3">C2S</strain>
    </source>
</reference>
<accession>A0A9Q9RQ59</accession>
<dbReference type="InterPro" id="IPR000560">
    <property type="entry name" value="His_Pase_clade-2"/>
</dbReference>
<dbReference type="InterPro" id="IPR002575">
    <property type="entry name" value="Aminoglycoside_PTrfase"/>
</dbReference>
<dbReference type="AlphaFoldDB" id="A0A9Q9RQ59"/>
<dbReference type="InterPro" id="IPR011009">
    <property type="entry name" value="Kinase-like_dom_sf"/>
</dbReference>
<evidence type="ECO:0000313" key="3">
    <source>
        <dbReference type="EMBL" id="VTT71168.1"/>
    </source>
</evidence>
<name>A0A9Q9RQ59_FUSFU</name>
<protein>
    <recommendedName>
        <fullName evidence="2">Aminoglycoside phosphotransferase domain-containing protein</fullName>
    </recommendedName>
</protein>
<evidence type="ECO:0000313" key="4">
    <source>
        <dbReference type="Proteomes" id="UP000760494"/>
    </source>
</evidence>
<dbReference type="Gene3D" id="3.30.200.20">
    <property type="entry name" value="Phosphorylase Kinase, domain 1"/>
    <property type="match status" value="1"/>
</dbReference>
<dbReference type="FunFam" id="3.40.50.1240:FF:000065">
    <property type="entry name" value="Similar to histidine acid phosphatase"/>
    <property type="match status" value="1"/>
</dbReference>
<dbReference type="SUPFAM" id="SSF56112">
    <property type="entry name" value="Protein kinase-like (PK-like)"/>
    <property type="match status" value="1"/>
</dbReference>
<dbReference type="InterPro" id="IPR029033">
    <property type="entry name" value="His_PPase_superfam"/>
</dbReference>
<keyword evidence="1" id="KW-0378">Hydrolase</keyword>
<gene>
    <name evidence="3" type="ORF">C2S_8307</name>
</gene>
<dbReference type="EMBL" id="CABFJX010000323">
    <property type="protein sequence ID" value="VTT71168.1"/>
    <property type="molecule type" value="Genomic_DNA"/>
</dbReference>
<dbReference type="Pfam" id="PF00328">
    <property type="entry name" value="His_Phos_2"/>
    <property type="match status" value="1"/>
</dbReference>
<dbReference type="Gene3D" id="3.40.50.1240">
    <property type="entry name" value="Phosphoglycerate mutase-like"/>
    <property type="match status" value="1"/>
</dbReference>
<dbReference type="SUPFAM" id="SSF53254">
    <property type="entry name" value="Phosphoglycerate mutase-like"/>
    <property type="match status" value="1"/>
</dbReference>
<proteinExistence type="predicted"/>
<dbReference type="GO" id="GO:0009277">
    <property type="term" value="C:fungal-type cell wall"/>
    <property type="evidence" value="ECO:0007669"/>
    <property type="project" value="TreeGrafter"/>
</dbReference>
<dbReference type="Gene3D" id="3.90.1200.10">
    <property type="match status" value="1"/>
</dbReference>
<comment type="caution">
    <text evidence="3">The sequence shown here is derived from an EMBL/GenBank/DDBJ whole genome shotgun (WGS) entry which is preliminary data.</text>
</comment>
<dbReference type="PANTHER" id="PTHR20963:SF14">
    <property type="entry name" value="ACID PHOSPHATASE, PUTATIVE-RELATED"/>
    <property type="match status" value="1"/>
</dbReference>